<organism evidence="2 3">
    <name type="scientific">Butyrivibrio hungatei</name>
    <dbReference type="NCBI Taxonomy" id="185008"/>
    <lineage>
        <taxon>Bacteria</taxon>
        <taxon>Bacillati</taxon>
        <taxon>Bacillota</taxon>
        <taxon>Clostridia</taxon>
        <taxon>Lachnospirales</taxon>
        <taxon>Lachnospiraceae</taxon>
        <taxon>Butyrivibrio</taxon>
    </lineage>
</organism>
<dbReference type="OrthoDB" id="2003367at2"/>
<reference evidence="3" key="1">
    <citation type="submission" date="2016-10" db="EMBL/GenBank/DDBJ databases">
        <authorList>
            <person name="Varghese N."/>
            <person name="Submissions S."/>
        </authorList>
    </citation>
    <scope>NUCLEOTIDE SEQUENCE [LARGE SCALE GENOMIC DNA]</scope>
    <source>
        <strain evidence="3">XBD2006</strain>
    </source>
</reference>
<evidence type="ECO:0000313" key="2">
    <source>
        <dbReference type="EMBL" id="SCY24480.1"/>
    </source>
</evidence>
<feature type="region of interest" description="Disordered" evidence="1">
    <location>
        <begin position="372"/>
        <end position="401"/>
    </location>
</feature>
<evidence type="ECO:0000313" key="3">
    <source>
        <dbReference type="Proteomes" id="UP000183047"/>
    </source>
</evidence>
<protein>
    <submittedName>
        <fullName evidence="2">Uncharacterized protein</fullName>
    </submittedName>
</protein>
<proteinExistence type="predicted"/>
<accession>A0A1G5ECR1</accession>
<dbReference type="CDD" id="cd20695">
    <property type="entry name" value="CdiA-CT_5T87E_Ct"/>
    <property type="match status" value="1"/>
</dbReference>
<keyword evidence="3" id="KW-1185">Reference proteome</keyword>
<dbReference type="EMBL" id="FMUR01000010">
    <property type="protein sequence ID" value="SCY24480.1"/>
    <property type="molecule type" value="Genomic_DNA"/>
</dbReference>
<feature type="region of interest" description="Disordered" evidence="1">
    <location>
        <begin position="458"/>
        <end position="482"/>
    </location>
</feature>
<gene>
    <name evidence="2" type="ORF">SAMN02910451_01907</name>
</gene>
<dbReference type="Proteomes" id="UP000183047">
    <property type="component" value="Unassembled WGS sequence"/>
</dbReference>
<evidence type="ECO:0000256" key="1">
    <source>
        <dbReference type="SAM" id="MobiDB-lite"/>
    </source>
</evidence>
<sequence>MGKRYDARKMTELCDSISHVVSDFTAKAEMLENEYSAYNSNNTYRGEAANASKEFVYKGQGKLIKEQVRVLNKLSKKFNETQDAFSTMVDSSPNAKIDMDVLEGNKRFFSIQNDRFEDKALQMERVSREICDRFERFGYITEIRYERAKYDFEDFCGYSGFMNKCMRSFEQFDEETRSYLKSSELDRYMYDIETDTKATMNALNGMKVYNPDVKKITMTPVAQMAARMMYSAGLTVSPKASMTEGEKLLKLLRLEHSADLPVDANIIKTATDYALQMCPSKEGMLAIRNCSNAMLATDGQTLKAIADIAALFMTGAATLVSEIAPFVPPILAGMLIGAGIALFVRIIGEIVNTFCPLVTPRDKEENANIIDIPPTEDKKTLIEKPSSTPQDKPSVTDIPSGDVEEKEIGRDIMPTPSIEDDGPKITTIEGDESEISYTYEHGKFEGAKYHGNRDTGVKNKGPQDGQAALDNSVPLGPNTHRRVGVSDGEIVVLDETTPGVYHGHVRSWDELSNPMKSVLRKNGMVDNKGRVKER</sequence>
<dbReference type="RefSeq" id="WP_083334550.1">
    <property type="nucleotide sequence ID" value="NZ_FMUR01000010.1"/>
</dbReference>
<name>A0A1G5ECR1_9FIRM</name>
<dbReference type="AlphaFoldDB" id="A0A1G5ECR1"/>